<dbReference type="Proteomes" id="UP001604277">
    <property type="component" value="Unassembled WGS sequence"/>
</dbReference>
<dbReference type="Gene3D" id="2.20.25.80">
    <property type="entry name" value="WRKY domain"/>
    <property type="match status" value="1"/>
</dbReference>
<dbReference type="EMBL" id="JBFOLJ010000006">
    <property type="protein sequence ID" value="KAL2528570.1"/>
    <property type="molecule type" value="Genomic_DNA"/>
</dbReference>
<keyword evidence="5" id="KW-0539">Nucleus</keyword>
<dbReference type="SUPFAM" id="SSF118290">
    <property type="entry name" value="WRKY DNA-binding domain"/>
    <property type="match status" value="1"/>
</dbReference>
<dbReference type="PANTHER" id="PTHR31282">
    <property type="entry name" value="WRKY TRANSCRIPTION FACTOR 21-RELATED"/>
    <property type="match status" value="1"/>
</dbReference>
<reference evidence="8" key="1">
    <citation type="submission" date="2024-07" db="EMBL/GenBank/DDBJ databases">
        <title>Two chromosome-level genome assemblies of Korean endemic species Abeliophyllum distichum and Forsythia ovata (Oleaceae).</title>
        <authorList>
            <person name="Jang H."/>
        </authorList>
    </citation>
    <scope>NUCLEOTIDE SEQUENCE [LARGE SCALE GENOMIC DNA]</scope>
</reference>
<evidence type="ECO:0000256" key="3">
    <source>
        <dbReference type="ARBA" id="ARBA00023125"/>
    </source>
</evidence>
<dbReference type="GO" id="GO:0003677">
    <property type="term" value="F:DNA binding"/>
    <property type="evidence" value="ECO:0007669"/>
    <property type="project" value="UniProtKB-KW"/>
</dbReference>
<dbReference type="InterPro" id="IPR036576">
    <property type="entry name" value="WRKY_dom_sf"/>
</dbReference>
<evidence type="ECO:0000256" key="2">
    <source>
        <dbReference type="ARBA" id="ARBA00023015"/>
    </source>
</evidence>
<evidence type="ECO:0000256" key="1">
    <source>
        <dbReference type="ARBA" id="ARBA00004123"/>
    </source>
</evidence>
<evidence type="ECO:0000259" key="6">
    <source>
        <dbReference type="PROSITE" id="PS50811"/>
    </source>
</evidence>
<dbReference type="Pfam" id="PF03106">
    <property type="entry name" value="WRKY"/>
    <property type="match status" value="1"/>
</dbReference>
<evidence type="ECO:0000313" key="8">
    <source>
        <dbReference type="Proteomes" id="UP001604277"/>
    </source>
</evidence>
<evidence type="ECO:0000256" key="4">
    <source>
        <dbReference type="ARBA" id="ARBA00023163"/>
    </source>
</evidence>
<evidence type="ECO:0000256" key="5">
    <source>
        <dbReference type="ARBA" id="ARBA00023242"/>
    </source>
</evidence>
<dbReference type="FunFam" id="2.20.25.80:FF:000004">
    <property type="entry name" value="WRKY transcription factor 65"/>
    <property type="match status" value="1"/>
</dbReference>
<name>A0ABD1UU35_9LAMI</name>
<keyword evidence="3" id="KW-0238">DNA-binding</keyword>
<evidence type="ECO:0000313" key="7">
    <source>
        <dbReference type="EMBL" id="KAL2528570.1"/>
    </source>
</evidence>
<dbReference type="PROSITE" id="PS50811">
    <property type="entry name" value="WRKY"/>
    <property type="match status" value="1"/>
</dbReference>
<keyword evidence="8" id="KW-1185">Reference proteome</keyword>
<dbReference type="GO" id="GO:0005634">
    <property type="term" value="C:nucleus"/>
    <property type="evidence" value="ECO:0007669"/>
    <property type="project" value="UniProtKB-SubCell"/>
</dbReference>
<organism evidence="7 8">
    <name type="scientific">Forsythia ovata</name>
    <dbReference type="NCBI Taxonomy" id="205694"/>
    <lineage>
        <taxon>Eukaryota</taxon>
        <taxon>Viridiplantae</taxon>
        <taxon>Streptophyta</taxon>
        <taxon>Embryophyta</taxon>
        <taxon>Tracheophyta</taxon>
        <taxon>Spermatophyta</taxon>
        <taxon>Magnoliopsida</taxon>
        <taxon>eudicotyledons</taxon>
        <taxon>Gunneridae</taxon>
        <taxon>Pentapetalae</taxon>
        <taxon>asterids</taxon>
        <taxon>lamiids</taxon>
        <taxon>Lamiales</taxon>
        <taxon>Oleaceae</taxon>
        <taxon>Forsythieae</taxon>
        <taxon>Forsythia</taxon>
    </lineage>
</organism>
<sequence>MNRDSRLKAKSGDFSMQETATSMKMEMDCKTVTDLAMNKFKKLISLLGPSRIGHARFRRAPVAPPPPHSSFSSISNPVIEHRNEEPDTKIYCPKQINQVPPIMDGVKNENMKELAKQRVKWVIRVPAVGTKTSNIPHDNYSWRKYGQKPIKGSPYPRGYYKCSSVKGCPARKHVERALDEPTMLIVTYEGYHNHSLSNAQTNSLILESS</sequence>
<proteinExistence type="predicted"/>
<keyword evidence="4" id="KW-0804">Transcription</keyword>
<accession>A0ABD1UU35</accession>
<protein>
    <submittedName>
        <fullName evidence="7">WRKY transcription factor 15</fullName>
    </submittedName>
</protein>
<keyword evidence="2" id="KW-0805">Transcription regulation</keyword>
<comment type="subcellular location">
    <subcellularLocation>
        <location evidence="1">Nucleus</location>
    </subcellularLocation>
</comment>
<dbReference type="AlphaFoldDB" id="A0ABD1UU35"/>
<dbReference type="SMART" id="SM00774">
    <property type="entry name" value="WRKY"/>
    <property type="match status" value="1"/>
</dbReference>
<feature type="domain" description="WRKY" evidence="6">
    <location>
        <begin position="131"/>
        <end position="197"/>
    </location>
</feature>
<gene>
    <name evidence="7" type="ORF">Fot_21171</name>
</gene>
<comment type="caution">
    <text evidence="7">The sequence shown here is derived from an EMBL/GenBank/DDBJ whole genome shotgun (WGS) entry which is preliminary data.</text>
</comment>
<dbReference type="InterPro" id="IPR003657">
    <property type="entry name" value="WRKY_dom"/>
</dbReference>
<dbReference type="InterPro" id="IPR044810">
    <property type="entry name" value="WRKY_plant"/>
</dbReference>